<comment type="caution">
    <text evidence="11">The sequence shown here is derived from an EMBL/GenBank/DDBJ whole genome shotgun (WGS) entry which is preliminary data.</text>
</comment>
<name>A0A369Q3R8_9SPHN</name>
<comment type="pathway">
    <text evidence="1">Purine metabolism; 7-cyano-7-deazaguanine biosynthesis.</text>
</comment>
<keyword evidence="4" id="KW-0547">Nucleotide-binding</keyword>
<evidence type="ECO:0000256" key="8">
    <source>
        <dbReference type="ARBA" id="ARBA00037993"/>
    </source>
</evidence>
<evidence type="ECO:0000256" key="3">
    <source>
        <dbReference type="ARBA" id="ARBA00022723"/>
    </source>
</evidence>
<dbReference type="EMBL" id="QBKA01000002">
    <property type="protein sequence ID" value="RDC59394.1"/>
    <property type="molecule type" value="Genomic_DNA"/>
</dbReference>
<organism evidence="11 12">
    <name type="scientific">Alteripontixanthobacter maritimus</name>
    <dbReference type="NCBI Taxonomy" id="2161824"/>
    <lineage>
        <taxon>Bacteria</taxon>
        <taxon>Pseudomonadati</taxon>
        <taxon>Pseudomonadota</taxon>
        <taxon>Alphaproteobacteria</taxon>
        <taxon>Sphingomonadales</taxon>
        <taxon>Erythrobacteraceae</taxon>
        <taxon>Alteripontixanthobacter</taxon>
    </lineage>
</organism>
<dbReference type="EC" id="6.3.4.20" evidence="9"/>
<dbReference type="SUPFAM" id="SSF52402">
    <property type="entry name" value="Adenine nucleotide alpha hydrolases-like"/>
    <property type="match status" value="1"/>
</dbReference>
<evidence type="ECO:0000313" key="11">
    <source>
        <dbReference type="EMBL" id="RDC59394.1"/>
    </source>
</evidence>
<comment type="similarity">
    <text evidence="8">Belongs to the QueC family.</text>
</comment>
<accession>A0A369Q3R8</accession>
<dbReference type="GO" id="GO:0005524">
    <property type="term" value="F:ATP binding"/>
    <property type="evidence" value="ECO:0007669"/>
    <property type="project" value="UniProtKB-KW"/>
</dbReference>
<evidence type="ECO:0000256" key="2">
    <source>
        <dbReference type="ARBA" id="ARBA00022598"/>
    </source>
</evidence>
<evidence type="ECO:0000256" key="6">
    <source>
        <dbReference type="ARBA" id="ARBA00022833"/>
    </source>
</evidence>
<evidence type="ECO:0000256" key="9">
    <source>
        <dbReference type="ARBA" id="ARBA00039149"/>
    </source>
</evidence>
<gene>
    <name evidence="11" type="primary">queC</name>
    <name evidence="11" type="ORF">HME9302_00582</name>
</gene>
<evidence type="ECO:0000256" key="10">
    <source>
        <dbReference type="ARBA" id="ARBA00047890"/>
    </source>
</evidence>
<dbReference type="GO" id="GO:0046872">
    <property type="term" value="F:metal ion binding"/>
    <property type="evidence" value="ECO:0007669"/>
    <property type="project" value="UniProtKB-KW"/>
</dbReference>
<keyword evidence="3" id="KW-0479">Metal-binding</keyword>
<dbReference type="GO" id="GO:0016874">
    <property type="term" value="F:ligase activity"/>
    <property type="evidence" value="ECO:0007669"/>
    <property type="project" value="UniProtKB-KW"/>
</dbReference>
<keyword evidence="7" id="KW-0067">ATP-binding</keyword>
<evidence type="ECO:0000313" key="12">
    <source>
        <dbReference type="Proteomes" id="UP000253727"/>
    </source>
</evidence>
<evidence type="ECO:0000256" key="1">
    <source>
        <dbReference type="ARBA" id="ARBA00005061"/>
    </source>
</evidence>
<protein>
    <recommendedName>
        <fullName evidence="9">7-cyano-7-deazaguanine synthase</fullName>
        <ecNumber evidence="9">6.3.4.20</ecNumber>
    </recommendedName>
</protein>
<dbReference type="Proteomes" id="UP000253727">
    <property type="component" value="Unassembled WGS sequence"/>
</dbReference>
<proteinExistence type="inferred from homology"/>
<dbReference type="InterPro" id="IPR014729">
    <property type="entry name" value="Rossmann-like_a/b/a_fold"/>
</dbReference>
<keyword evidence="12" id="KW-1185">Reference proteome</keyword>
<dbReference type="PANTHER" id="PTHR42914:SF1">
    <property type="entry name" value="7-CYANO-7-DEAZAGUANINE SYNTHASE"/>
    <property type="match status" value="1"/>
</dbReference>
<dbReference type="PANTHER" id="PTHR42914">
    <property type="entry name" value="7-CYANO-7-DEAZAGUANINE SYNTHASE"/>
    <property type="match status" value="1"/>
</dbReference>
<dbReference type="AlphaFoldDB" id="A0A369Q3R8"/>
<keyword evidence="5" id="KW-0671">Queuosine biosynthesis</keyword>
<sequence length="215" mass="23123">MPHGIGSRDRHLPFDLGAGMKGLLLSGGMDSIALAWWLRPEQAITVDYGQLAAIAETRTSRQVCEELGIGHTVIDARCPELGSGDMAGDTPHQLAPVPEWWPFRNQLLATLAGMKAVQLGVTELIFGAVQGDGSHRDGLPRFFEDLNRLMSGQEGGLNVTAPAIGMSTEELIVKSKVPRSVLAWAHSCHRGDLACGDCRGCYKNAEVIANVYGDF</sequence>
<dbReference type="Pfam" id="PF06508">
    <property type="entry name" value="QueC"/>
    <property type="match status" value="1"/>
</dbReference>
<evidence type="ECO:0000256" key="7">
    <source>
        <dbReference type="ARBA" id="ARBA00022840"/>
    </source>
</evidence>
<comment type="catalytic activity">
    <reaction evidence="10">
        <text>7-carboxy-7-carbaguanine + NH4(+) + 2 ATP = 7-cyano-7-carbaguanine + 2 AMP + 2 diphosphate + 2 H(+)</text>
        <dbReference type="Rhea" id="RHEA:27982"/>
        <dbReference type="ChEBI" id="CHEBI:15378"/>
        <dbReference type="ChEBI" id="CHEBI:28938"/>
        <dbReference type="ChEBI" id="CHEBI:30616"/>
        <dbReference type="ChEBI" id="CHEBI:33019"/>
        <dbReference type="ChEBI" id="CHEBI:45075"/>
        <dbReference type="ChEBI" id="CHEBI:61036"/>
        <dbReference type="ChEBI" id="CHEBI:456215"/>
        <dbReference type="EC" id="6.3.4.20"/>
    </reaction>
</comment>
<keyword evidence="2 11" id="KW-0436">Ligase</keyword>
<dbReference type="InterPro" id="IPR018317">
    <property type="entry name" value="QueC"/>
</dbReference>
<evidence type="ECO:0000256" key="5">
    <source>
        <dbReference type="ARBA" id="ARBA00022785"/>
    </source>
</evidence>
<evidence type="ECO:0000256" key="4">
    <source>
        <dbReference type="ARBA" id="ARBA00022741"/>
    </source>
</evidence>
<reference evidence="11 12" key="1">
    <citation type="submission" date="2018-04" db="EMBL/GenBank/DDBJ databases">
        <title>Altererythrobacter sp. HME9302 genome sequencing and assembly.</title>
        <authorList>
            <person name="Kang H."/>
            <person name="Kim H."/>
            <person name="Joh K."/>
        </authorList>
    </citation>
    <scope>NUCLEOTIDE SEQUENCE [LARGE SCALE GENOMIC DNA]</scope>
    <source>
        <strain evidence="11 12">HME9302</strain>
    </source>
</reference>
<keyword evidence="6" id="KW-0862">Zinc</keyword>
<dbReference type="Gene3D" id="3.40.50.620">
    <property type="entry name" value="HUPs"/>
    <property type="match status" value="1"/>
</dbReference>
<dbReference type="GO" id="GO:0008616">
    <property type="term" value="P:tRNA queuosine(34) biosynthetic process"/>
    <property type="evidence" value="ECO:0007669"/>
    <property type="project" value="UniProtKB-KW"/>
</dbReference>